<accession>A0A8A2VLE5</accession>
<name>A0A8A2VLE5_9EURY</name>
<dbReference type="KEGG" id="hakz:J0X25_16760"/>
<evidence type="ECO:0000313" key="3">
    <source>
        <dbReference type="Proteomes" id="UP000663203"/>
    </source>
</evidence>
<evidence type="ECO:0000259" key="1">
    <source>
        <dbReference type="Pfam" id="PF18545"/>
    </source>
</evidence>
<dbReference type="Pfam" id="PF18545">
    <property type="entry name" value="HalOD1"/>
    <property type="match status" value="1"/>
</dbReference>
<protein>
    <recommendedName>
        <fullName evidence="1">Halobacterial output domain-containing protein</fullName>
    </recommendedName>
</protein>
<feature type="domain" description="Halobacterial output" evidence="1">
    <location>
        <begin position="10"/>
        <end position="76"/>
    </location>
</feature>
<evidence type="ECO:0000313" key="2">
    <source>
        <dbReference type="EMBL" id="QSX01225.1"/>
    </source>
</evidence>
<keyword evidence="3" id="KW-1185">Reference proteome</keyword>
<proteinExistence type="predicted"/>
<dbReference type="InterPro" id="IPR040624">
    <property type="entry name" value="HalOD1"/>
</dbReference>
<dbReference type="AlphaFoldDB" id="A0A8A2VLE5"/>
<sequence>MQSESLHEPDELLEAVVNTVADAEGVSPLELQPLASVIDPDTFDTLFPSETGDVTLEFEYQGYRVRISGDTRVTVEVSHG</sequence>
<dbReference type="Proteomes" id="UP000663203">
    <property type="component" value="Chromosome"/>
</dbReference>
<dbReference type="EMBL" id="CP071462">
    <property type="protein sequence ID" value="QSX01225.1"/>
    <property type="molecule type" value="Genomic_DNA"/>
</dbReference>
<gene>
    <name evidence="2" type="ORF">J0X25_16760</name>
</gene>
<reference evidence="2 3" key="1">
    <citation type="submission" date="2021-03" db="EMBL/GenBank/DDBJ databases">
        <title>Haloterrigena longa sp. nov. and Haloterrigena limicola sp. nov., extremely halophilic archaea isolated from a salt lake.</title>
        <authorList>
            <person name="Henglin C."/>
        </authorList>
    </citation>
    <scope>NUCLEOTIDE SEQUENCE [LARGE SCALE GENOMIC DNA]</scope>
    <source>
        <strain evidence="2 3">KZCA68</strain>
    </source>
</reference>
<organism evidence="2 3">
    <name type="scientific">Haloterrigena alkaliphila</name>
    <dbReference type="NCBI Taxonomy" id="2816475"/>
    <lineage>
        <taxon>Archaea</taxon>
        <taxon>Methanobacteriati</taxon>
        <taxon>Methanobacteriota</taxon>
        <taxon>Stenosarchaea group</taxon>
        <taxon>Halobacteria</taxon>
        <taxon>Halobacteriales</taxon>
        <taxon>Natrialbaceae</taxon>
        <taxon>Haloterrigena</taxon>
    </lineage>
</organism>